<keyword evidence="2" id="KW-1185">Reference proteome</keyword>
<name>A0ABN8SXE8_9CNID</name>
<comment type="caution">
    <text evidence="1">The sequence shown here is derived from an EMBL/GenBank/DDBJ whole genome shotgun (WGS) entry which is preliminary data.</text>
</comment>
<sequence length="298" mass="35276">MTHLFWKTETILEEEEENNILHNVRRTGTAATLLNLSYFEPETVQRVFNELFLFLNNPALDHLFRNPKTNKLKEHFVFVVDNGPSEAPASTLVRMWLVRIGADENFIFVDEEELVTFLGKSEFRKNEDEGQYQPVKTKLWRDVATVWNLNENFVGSYRDDYQIVQNSYDEEGERTCWSDKYSTLSVYKLREILRFHSILDCSTKDELVIRIGWQKGWYVGTVKNYDKEKDEVGIEFDTEREATYKYCVAQEFKTNRLKLSKATTKKLEFYEEIFEIGARVDMKWTKEDLSETEWPAGK</sequence>
<reference evidence="1 2" key="1">
    <citation type="submission" date="2022-05" db="EMBL/GenBank/DDBJ databases">
        <authorList>
            <consortium name="Genoscope - CEA"/>
            <person name="William W."/>
        </authorList>
    </citation>
    <scope>NUCLEOTIDE SEQUENCE [LARGE SCALE GENOMIC DNA]</scope>
</reference>
<evidence type="ECO:0000313" key="1">
    <source>
        <dbReference type="EMBL" id="CAH3196223.1"/>
    </source>
</evidence>
<gene>
    <name evidence="1" type="ORF">PEVE_00032093</name>
</gene>
<proteinExistence type="predicted"/>
<accession>A0ABN8SXE8</accession>
<evidence type="ECO:0000313" key="2">
    <source>
        <dbReference type="Proteomes" id="UP001159427"/>
    </source>
</evidence>
<organism evidence="1 2">
    <name type="scientific">Porites evermanni</name>
    <dbReference type="NCBI Taxonomy" id="104178"/>
    <lineage>
        <taxon>Eukaryota</taxon>
        <taxon>Metazoa</taxon>
        <taxon>Cnidaria</taxon>
        <taxon>Anthozoa</taxon>
        <taxon>Hexacorallia</taxon>
        <taxon>Scleractinia</taxon>
        <taxon>Fungiina</taxon>
        <taxon>Poritidae</taxon>
        <taxon>Porites</taxon>
    </lineage>
</organism>
<dbReference type="Proteomes" id="UP001159427">
    <property type="component" value="Unassembled WGS sequence"/>
</dbReference>
<dbReference type="EMBL" id="CALNXI010004646">
    <property type="protein sequence ID" value="CAH3196223.1"/>
    <property type="molecule type" value="Genomic_DNA"/>
</dbReference>
<protein>
    <submittedName>
        <fullName evidence="1">Uncharacterized protein</fullName>
    </submittedName>
</protein>